<evidence type="ECO:0000313" key="4">
    <source>
        <dbReference type="Proteomes" id="UP000886998"/>
    </source>
</evidence>
<sequence>MAISTVAGSVNSITFLNRATPLCLFVVFILSSLSYAANVTLTFEEEYVTSEEGTNPSFKFSKAIIKALRWRFDKDSFMAPCTVEKDCDIEIGLICKTGRCVCKPGDLLFQWPKYGCFTKVHMFGQCEVSQQCVAMNSHTYCNPDSGRCTCSPNYFYNGRECSIRYDGANLKAQEVYKAAVVAAACFIVAIVGIFVACIVRRSFCRRDHHLQQSAANRESDIFSISDEIAALRAVDKPPSYEEVLQIERTFYGIPPPEYAPTPRIISSLSAFEPRSNCTNGLQLPYSSNYLPSNANQNSGDISSSREYLKNANQGSEGVVGNLDNPPALEATVATNFLASAEVLSPPSVPREDVQITIPSSESISIIPSQRIQSQYISSTPPPPRLHRSDFHLTSTGSSSSLPGSPNLSSIKVLNLSNPLRKELTTQNSLPSELPSTSHIFSETSSQVTLSDIPSNSSEPQTRALAANCDNADSKLAYDNLGFVSE</sequence>
<keyword evidence="2" id="KW-1133">Transmembrane helix</keyword>
<reference evidence="3" key="1">
    <citation type="submission" date="2020-08" db="EMBL/GenBank/DDBJ databases">
        <title>Multicomponent nature underlies the extraordinary mechanical properties of spider dragline silk.</title>
        <authorList>
            <person name="Kono N."/>
            <person name="Nakamura H."/>
            <person name="Mori M."/>
            <person name="Yoshida Y."/>
            <person name="Ohtoshi R."/>
            <person name="Malay A.D."/>
            <person name="Moran D.A.P."/>
            <person name="Tomita M."/>
            <person name="Numata K."/>
            <person name="Arakawa K."/>
        </authorList>
    </citation>
    <scope>NUCLEOTIDE SEQUENCE</scope>
</reference>
<feature type="compositionally biased region" description="Polar residues" evidence="1">
    <location>
        <begin position="442"/>
        <end position="460"/>
    </location>
</feature>
<keyword evidence="2" id="KW-0812">Transmembrane</keyword>
<feature type="region of interest" description="Disordered" evidence="1">
    <location>
        <begin position="374"/>
        <end position="405"/>
    </location>
</feature>
<protein>
    <submittedName>
        <fullName evidence="3">Uncharacterized protein</fullName>
    </submittedName>
</protein>
<dbReference type="EMBL" id="BMAV01014883">
    <property type="protein sequence ID" value="GFY63655.1"/>
    <property type="molecule type" value="Genomic_DNA"/>
</dbReference>
<gene>
    <name evidence="3" type="primary">NCL1_21405</name>
    <name evidence="3" type="ORF">TNIN_35052</name>
</gene>
<evidence type="ECO:0000256" key="2">
    <source>
        <dbReference type="SAM" id="Phobius"/>
    </source>
</evidence>
<name>A0A8X6Y0A2_9ARAC</name>
<dbReference type="Proteomes" id="UP000886998">
    <property type="component" value="Unassembled WGS sequence"/>
</dbReference>
<feature type="transmembrane region" description="Helical" evidence="2">
    <location>
        <begin position="178"/>
        <end position="199"/>
    </location>
</feature>
<keyword evidence="2" id="KW-0472">Membrane</keyword>
<accession>A0A8X6Y0A2</accession>
<evidence type="ECO:0000256" key="1">
    <source>
        <dbReference type="SAM" id="MobiDB-lite"/>
    </source>
</evidence>
<organism evidence="3 4">
    <name type="scientific">Trichonephila inaurata madagascariensis</name>
    <dbReference type="NCBI Taxonomy" id="2747483"/>
    <lineage>
        <taxon>Eukaryota</taxon>
        <taxon>Metazoa</taxon>
        <taxon>Ecdysozoa</taxon>
        <taxon>Arthropoda</taxon>
        <taxon>Chelicerata</taxon>
        <taxon>Arachnida</taxon>
        <taxon>Araneae</taxon>
        <taxon>Araneomorphae</taxon>
        <taxon>Entelegynae</taxon>
        <taxon>Araneoidea</taxon>
        <taxon>Nephilidae</taxon>
        <taxon>Trichonephila</taxon>
        <taxon>Trichonephila inaurata</taxon>
    </lineage>
</organism>
<keyword evidence="4" id="KW-1185">Reference proteome</keyword>
<comment type="caution">
    <text evidence="3">The sequence shown here is derived from an EMBL/GenBank/DDBJ whole genome shotgun (WGS) entry which is preliminary data.</text>
</comment>
<dbReference type="AlphaFoldDB" id="A0A8X6Y0A2"/>
<proteinExistence type="predicted"/>
<feature type="compositionally biased region" description="Low complexity" evidence="1">
    <location>
        <begin position="393"/>
        <end position="405"/>
    </location>
</feature>
<evidence type="ECO:0000313" key="3">
    <source>
        <dbReference type="EMBL" id="GFY63655.1"/>
    </source>
</evidence>
<dbReference type="OrthoDB" id="6429854at2759"/>
<feature type="region of interest" description="Disordered" evidence="1">
    <location>
        <begin position="442"/>
        <end position="461"/>
    </location>
</feature>